<comment type="catalytic activity">
    <reaction evidence="7 8 13">
        <text>(S)-4-amino-5-oxopentanoate + tRNA(Glu) + NADP(+) = L-glutamyl-tRNA(Glu) + NADPH + H(+)</text>
        <dbReference type="Rhea" id="RHEA:12344"/>
        <dbReference type="Rhea" id="RHEA-COMP:9663"/>
        <dbReference type="Rhea" id="RHEA-COMP:9680"/>
        <dbReference type="ChEBI" id="CHEBI:15378"/>
        <dbReference type="ChEBI" id="CHEBI:57501"/>
        <dbReference type="ChEBI" id="CHEBI:57783"/>
        <dbReference type="ChEBI" id="CHEBI:58349"/>
        <dbReference type="ChEBI" id="CHEBI:78442"/>
        <dbReference type="ChEBI" id="CHEBI:78520"/>
        <dbReference type="EC" id="1.2.1.70"/>
    </reaction>
</comment>
<comment type="pathway">
    <text evidence="1 8 13">Porphyrin-containing compound metabolism; protoporphyrin-IX biosynthesis; 5-aminolevulinate from L-glutamyl-tRNA(Glu): step 1/2.</text>
</comment>
<dbReference type="Proteomes" id="UP000236893">
    <property type="component" value="Unassembled WGS sequence"/>
</dbReference>
<sequence>MKALKVIAYTFKNCTLDEVGSLVLERETRSARLKSLKEKFNFGELFYIATCNRVEFIFTSDKELDSAFTKKIIKFLFPDFTAEQHDYYSVNAAIYSNVSALDHLMRVSCSLESLVVGEKEILAQIREMYEECRDWGLTGDFFRLMMNRVVKASKEVYTNTKISDKPVSVASLACRMLRHYNVGFDARFLIIGAGETIQLLTKYLQKHNLKDCVIFNRTLAKAQVLADELGAKAYPLEELKNYREGFDVILTCTGATEPVITKEIYEGLINGSTEQKVIVDLAIPNDTAAEVIEHFSPAFISVEQIQEIASRNLEERKGELVNAEAIIEENIREFIPILKQRRVELAMREVPEKIKEIKAKAVDSVFANEINALDENSREVLEKVLNYVEKKYISVPMVMAKEILMQQ</sequence>
<evidence type="ECO:0000256" key="4">
    <source>
        <dbReference type="ARBA" id="ARBA00022857"/>
    </source>
</evidence>
<feature type="binding site" evidence="8 11">
    <location>
        <begin position="192"/>
        <end position="197"/>
    </location>
    <ligand>
        <name>NADP(+)</name>
        <dbReference type="ChEBI" id="CHEBI:58349"/>
    </ligand>
</feature>
<evidence type="ECO:0000259" key="16">
    <source>
        <dbReference type="Pfam" id="PF05201"/>
    </source>
</evidence>
<dbReference type="PANTHER" id="PTHR43013:SF1">
    <property type="entry name" value="GLUTAMYL-TRNA REDUCTASE"/>
    <property type="match status" value="1"/>
</dbReference>
<dbReference type="UniPathway" id="UPA00251">
    <property type="reaction ID" value="UER00316"/>
</dbReference>
<proteinExistence type="inferred from homology"/>
<dbReference type="GO" id="GO:0019353">
    <property type="term" value="P:protoporphyrinogen IX biosynthetic process from glutamate"/>
    <property type="evidence" value="ECO:0007669"/>
    <property type="project" value="TreeGrafter"/>
</dbReference>
<dbReference type="GO" id="GO:0050661">
    <property type="term" value="F:NADP binding"/>
    <property type="evidence" value="ECO:0007669"/>
    <property type="project" value="InterPro"/>
</dbReference>
<dbReference type="Gene3D" id="3.40.50.720">
    <property type="entry name" value="NAD(P)-binding Rossmann-like Domain"/>
    <property type="match status" value="1"/>
</dbReference>
<accession>A0A2S5A3B8</accession>
<dbReference type="SUPFAM" id="SSF69075">
    <property type="entry name" value="Glutamyl tRNA-reductase dimerization domain"/>
    <property type="match status" value="1"/>
</dbReference>
<dbReference type="PIRSF" id="PIRSF000445">
    <property type="entry name" value="4pyrrol_synth_GluRdtase"/>
    <property type="match status" value="1"/>
</dbReference>
<dbReference type="OrthoDB" id="110209at2"/>
<dbReference type="InterPro" id="IPR036453">
    <property type="entry name" value="GluRdtase_dimer_dom_sf"/>
</dbReference>
<evidence type="ECO:0000256" key="1">
    <source>
        <dbReference type="ARBA" id="ARBA00005059"/>
    </source>
</evidence>
<keyword evidence="6 8" id="KW-0627">Porphyrin biosynthesis</keyword>
<dbReference type="InterPro" id="IPR006151">
    <property type="entry name" value="Shikm_DH/Glu-tRNA_Rdtase"/>
</dbReference>
<evidence type="ECO:0000256" key="11">
    <source>
        <dbReference type="PIRSR" id="PIRSR000445-3"/>
    </source>
</evidence>
<feature type="active site" description="Nucleophile" evidence="8 9">
    <location>
        <position position="51"/>
    </location>
</feature>
<evidence type="ECO:0000256" key="8">
    <source>
        <dbReference type="HAMAP-Rule" id="MF_00087"/>
    </source>
</evidence>
<dbReference type="Pfam" id="PF00745">
    <property type="entry name" value="GlutR_dimer"/>
    <property type="match status" value="1"/>
</dbReference>
<evidence type="ECO:0000256" key="2">
    <source>
        <dbReference type="ARBA" id="ARBA00005916"/>
    </source>
</evidence>
<feature type="binding site" evidence="8 10">
    <location>
        <position position="124"/>
    </location>
    <ligand>
        <name>substrate</name>
    </ligand>
</feature>
<evidence type="ECO:0000256" key="7">
    <source>
        <dbReference type="ARBA" id="ARBA00047464"/>
    </source>
</evidence>
<evidence type="ECO:0000256" key="10">
    <source>
        <dbReference type="PIRSR" id="PIRSR000445-2"/>
    </source>
</evidence>
<evidence type="ECO:0000259" key="14">
    <source>
        <dbReference type="Pfam" id="PF00745"/>
    </source>
</evidence>
<evidence type="ECO:0000256" key="5">
    <source>
        <dbReference type="ARBA" id="ARBA00023002"/>
    </source>
</evidence>
<evidence type="ECO:0000256" key="6">
    <source>
        <dbReference type="ARBA" id="ARBA00023244"/>
    </source>
</evidence>
<protein>
    <recommendedName>
        <fullName evidence="3 8">Glutamyl-tRNA reductase</fullName>
        <shortName evidence="8">GluTR</shortName>
        <ecNumber evidence="3 8">1.2.1.70</ecNumber>
    </recommendedName>
</protein>
<dbReference type="Pfam" id="PF05201">
    <property type="entry name" value="GlutR_N"/>
    <property type="match status" value="1"/>
</dbReference>
<dbReference type="EC" id="1.2.1.70" evidence="3 8"/>
<name>A0A2S5A3B8_9SPHI</name>
<comment type="subunit">
    <text evidence="8">Homodimer.</text>
</comment>
<dbReference type="InterPro" id="IPR015896">
    <property type="entry name" value="4pyrrol_synth_GluRdtase_dimer"/>
</dbReference>
<comment type="function">
    <text evidence="8">Catalyzes the NADPH-dependent reduction of glutamyl-tRNA(Glu) to glutamate 1-semialdehyde (GSA).</text>
</comment>
<dbReference type="PANTHER" id="PTHR43013">
    <property type="entry name" value="GLUTAMYL-TRNA REDUCTASE"/>
    <property type="match status" value="1"/>
</dbReference>
<evidence type="ECO:0000256" key="9">
    <source>
        <dbReference type="PIRSR" id="PIRSR000445-1"/>
    </source>
</evidence>
<feature type="binding site" evidence="8 10">
    <location>
        <begin position="118"/>
        <end position="120"/>
    </location>
    <ligand>
        <name>substrate</name>
    </ligand>
</feature>
<dbReference type="NCBIfam" id="TIGR01035">
    <property type="entry name" value="hemA"/>
    <property type="match status" value="1"/>
</dbReference>
<reference evidence="17 18" key="1">
    <citation type="submission" date="2018-01" db="EMBL/GenBank/DDBJ databases">
        <authorList>
            <person name="Gaut B.S."/>
            <person name="Morton B.R."/>
            <person name="Clegg M.T."/>
            <person name="Duvall M.R."/>
        </authorList>
    </citation>
    <scope>NUCLEOTIDE SEQUENCE [LARGE SCALE GENOMIC DNA]</scope>
    <source>
        <strain evidence="17 18">HR-AV</strain>
    </source>
</reference>
<dbReference type="InterPro" id="IPR018214">
    <property type="entry name" value="GluRdtase_CS"/>
</dbReference>
<feature type="domain" description="Glutamyl-tRNA reductase N-terminal" evidence="16">
    <location>
        <begin position="7"/>
        <end position="160"/>
    </location>
</feature>
<dbReference type="InterPro" id="IPR036291">
    <property type="entry name" value="NAD(P)-bd_dom_sf"/>
</dbReference>
<dbReference type="SUPFAM" id="SSF51735">
    <property type="entry name" value="NAD(P)-binding Rossmann-fold domains"/>
    <property type="match status" value="1"/>
</dbReference>
<evidence type="ECO:0000313" key="17">
    <source>
        <dbReference type="EMBL" id="POY36799.1"/>
    </source>
</evidence>
<evidence type="ECO:0000259" key="15">
    <source>
        <dbReference type="Pfam" id="PF01488"/>
    </source>
</evidence>
<evidence type="ECO:0000256" key="13">
    <source>
        <dbReference type="RuleBase" id="RU000584"/>
    </source>
</evidence>
<dbReference type="Gene3D" id="3.30.460.30">
    <property type="entry name" value="Glutamyl-tRNA reductase, N-terminal domain"/>
    <property type="match status" value="1"/>
</dbReference>
<organism evidence="17 18">
    <name type="scientific">Solitalea longa</name>
    <dbReference type="NCBI Taxonomy" id="2079460"/>
    <lineage>
        <taxon>Bacteria</taxon>
        <taxon>Pseudomonadati</taxon>
        <taxon>Bacteroidota</taxon>
        <taxon>Sphingobacteriia</taxon>
        <taxon>Sphingobacteriales</taxon>
        <taxon>Sphingobacteriaceae</taxon>
        <taxon>Solitalea</taxon>
    </lineage>
</organism>
<dbReference type="HAMAP" id="MF_00087">
    <property type="entry name" value="Glu_tRNA_reductase"/>
    <property type="match status" value="1"/>
</dbReference>
<dbReference type="SUPFAM" id="SSF69742">
    <property type="entry name" value="Glutamyl tRNA-reductase catalytic, N-terminal domain"/>
    <property type="match status" value="1"/>
</dbReference>
<keyword evidence="5 8" id="KW-0560">Oxidoreductase</keyword>
<comment type="domain">
    <text evidence="8">Possesses an unusual extended V-shaped dimeric structure with each monomer consisting of three distinct domains arranged along a curved 'spinal' alpha-helix. The N-terminal catalytic domain specifically recognizes the glutamate moiety of the substrate. The second domain is the NADPH-binding domain, and the third C-terminal domain is responsible for dimerization.</text>
</comment>
<dbReference type="InterPro" id="IPR036343">
    <property type="entry name" value="GluRdtase_N_sf"/>
</dbReference>
<comment type="miscellaneous">
    <text evidence="8">During catalysis, the active site Cys acts as a nucleophile attacking the alpha-carbonyl group of tRNA-bound glutamate with the formation of a thioester intermediate between enzyme and glutamate, and the concomitant release of tRNA(Glu). The thioester intermediate is finally reduced by direct hydride transfer from NADPH, to form the product GSA.</text>
</comment>
<comment type="similarity">
    <text evidence="2 8 13">Belongs to the glutamyl-tRNA reductase family.</text>
</comment>
<dbReference type="EMBL" id="PQVF01000006">
    <property type="protein sequence ID" value="POY36799.1"/>
    <property type="molecule type" value="Genomic_DNA"/>
</dbReference>
<keyword evidence="18" id="KW-1185">Reference proteome</keyword>
<evidence type="ECO:0000256" key="3">
    <source>
        <dbReference type="ARBA" id="ARBA00012970"/>
    </source>
</evidence>
<dbReference type="Pfam" id="PF01488">
    <property type="entry name" value="Shikimate_DH"/>
    <property type="match status" value="1"/>
</dbReference>
<feature type="binding site" evidence="8 10">
    <location>
        <position position="113"/>
    </location>
    <ligand>
        <name>substrate</name>
    </ligand>
</feature>
<dbReference type="GO" id="GO:0008883">
    <property type="term" value="F:glutamyl-tRNA reductase activity"/>
    <property type="evidence" value="ECO:0007669"/>
    <property type="project" value="UniProtKB-UniRule"/>
</dbReference>
<dbReference type="InterPro" id="IPR015895">
    <property type="entry name" value="4pyrrol_synth_GluRdtase_N"/>
</dbReference>
<dbReference type="PROSITE" id="PS00747">
    <property type="entry name" value="GLUTR"/>
    <property type="match status" value="1"/>
</dbReference>
<comment type="caution">
    <text evidence="17">The sequence shown here is derived from an EMBL/GenBank/DDBJ whole genome shotgun (WGS) entry which is preliminary data.</text>
</comment>
<feature type="domain" description="Tetrapyrrole biosynthesis glutamyl-tRNA reductase dimerisation" evidence="14">
    <location>
        <begin position="323"/>
        <end position="402"/>
    </location>
</feature>
<gene>
    <name evidence="8 17" type="primary">hemA</name>
    <name evidence="17" type="ORF">C3K47_09920</name>
</gene>
<dbReference type="InterPro" id="IPR000343">
    <property type="entry name" value="4pyrrol_synth_GluRdtase"/>
</dbReference>
<evidence type="ECO:0000313" key="18">
    <source>
        <dbReference type="Proteomes" id="UP000236893"/>
    </source>
</evidence>
<evidence type="ECO:0000256" key="12">
    <source>
        <dbReference type="PIRSR" id="PIRSR000445-4"/>
    </source>
</evidence>
<feature type="domain" description="Quinate/shikimate 5-dehydrogenase/glutamyl-tRNA reductase" evidence="15">
    <location>
        <begin position="185"/>
        <end position="308"/>
    </location>
</feature>
<keyword evidence="4 8" id="KW-0521">NADP</keyword>
<feature type="binding site" evidence="8 10">
    <location>
        <begin position="50"/>
        <end position="53"/>
    </location>
    <ligand>
        <name>substrate</name>
    </ligand>
</feature>
<feature type="site" description="Important for activity" evidence="8 12">
    <location>
        <position position="103"/>
    </location>
</feature>
<dbReference type="AlphaFoldDB" id="A0A2S5A3B8"/>